<comment type="similarity">
    <text evidence="1 5">Belongs to the proline oxidase family.</text>
</comment>
<name>A0A1E4T9M9_9ASCO</name>
<dbReference type="PANTHER" id="PTHR13914:SF0">
    <property type="entry name" value="PROLINE DEHYDROGENASE 1, MITOCHONDRIAL"/>
    <property type="match status" value="1"/>
</dbReference>
<protein>
    <recommendedName>
        <fullName evidence="2 5">Proline dehydrogenase</fullName>
        <ecNumber evidence="2 5">1.5.5.2</ecNumber>
    </recommendedName>
</protein>
<evidence type="ECO:0000313" key="9">
    <source>
        <dbReference type="Proteomes" id="UP000095023"/>
    </source>
</evidence>
<reference evidence="9" key="1">
    <citation type="submission" date="2016-02" db="EMBL/GenBank/DDBJ databases">
        <title>Comparative genomics of biotechnologically important yeasts.</title>
        <authorList>
            <consortium name="DOE Joint Genome Institute"/>
            <person name="Riley R."/>
            <person name="Haridas S."/>
            <person name="Wolfe K.H."/>
            <person name="Lopes M.R."/>
            <person name="Hittinger C.T."/>
            <person name="Goker M."/>
            <person name="Salamov A."/>
            <person name="Wisecaver J."/>
            <person name="Long T.M."/>
            <person name="Aerts A.L."/>
            <person name="Barry K."/>
            <person name="Choi C."/>
            <person name="Clum A."/>
            <person name="Coughlan A.Y."/>
            <person name="Deshpande S."/>
            <person name="Douglass A.P."/>
            <person name="Hanson S.J."/>
            <person name="Klenk H.-P."/>
            <person name="Labutti K."/>
            <person name="Lapidus A."/>
            <person name="Lindquist E."/>
            <person name="Lipzen A."/>
            <person name="Meier-Kolthoff J.P."/>
            <person name="Ohm R.A."/>
            <person name="Otillar R.P."/>
            <person name="Pangilinan J."/>
            <person name="Peng Y."/>
            <person name="Rokas A."/>
            <person name="Rosa C.A."/>
            <person name="Scheuner C."/>
            <person name="Sibirny A.A."/>
            <person name="Slot J.C."/>
            <person name="Stielow J.B."/>
            <person name="Sun H."/>
            <person name="Kurtzman C.P."/>
            <person name="Blackwell M."/>
            <person name="Jeffries T.W."/>
            <person name="Grigoriev I.V."/>
        </authorList>
    </citation>
    <scope>NUCLEOTIDE SEQUENCE [LARGE SCALE GENOMIC DNA]</scope>
    <source>
        <strain evidence="9">NRRL Y-17796</strain>
    </source>
</reference>
<dbReference type="InterPro" id="IPR002872">
    <property type="entry name" value="Proline_DH_dom"/>
</dbReference>
<dbReference type="SUPFAM" id="SSF51730">
    <property type="entry name" value="FAD-linked oxidoreductase"/>
    <property type="match status" value="1"/>
</dbReference>
<sequence>MYRLPLLRSTSVARPASVLTHLSPVVLRRTLHFQPNSNNTSPQPQPPAGNRYVSSLSDMAPVQDPPQPSFKESAYLNRMNMLELLRFTLVSFMSSYPLLVRLSVKLLPYTPLFIVRNIIGPIYTGGETPKEVLKTIKVLQNRGFANVMLNYAAENAETNTKKKSIRSRIANNSVVQITIQSIEEVFLKVAPHTAQDGTVTTGLHAAGACALKPTGLTDDAAMVLRRFNEPEGVDPELDRARAEYLGACRAICDYVAENGKGKVIVVFDAEKYDLQQGVYASQQQMMKEYNVDGKVIVGGTIQMYLKDSLKTLYELIADARKQNYKICLKLVRGAYMKSEPDRGVIHDTKADTDKSFNEGVGVCIEDAEDVVSKLIVATHNWRSMELTNEMLQRRADKAHLEDADGRVVFAQLMGLCEDYGEALAKENRVVLKYVPWGPARETREYLIRRLEENAGSLETTGPRAFYESLAELRRRILRF</sequence>
<dbReference type="GO" id="GO:0005739">
    <property type="term" value="C:mitochondrion"/>
    <property type="evidence" value="ECO:0007669"/>
    <property type="project" value="TreeGrafter"/>
</dbReference>
<keyword evidence="3 5" id="KW-0560">Oxidoreductase</keyword>
<evidence type="ECO:0000256" key="5">
    <source>
        <dbReference type="RuleBase" id="RU364054"/>
    </source>
</evidence>
<dbReference type="GO" id="GO:0071949">
    <property type="term" value="F:FAD binding"/>
    <property type="evidence" value="ECO:0007669"/>
    <property type="project" value="TreeGrafter"/>
</dbReference>
<keyword evidence="5" id="KW-0274">FAD</keyword>
<dbReference type="Pfam" id="PF01619">
    <property type="entry name" value="Pro_dh"/>
    <property type="match status" value="1"/>
</dbReference>
<comment type="catalytic activity">
    <reaction evidence="5">
        <text>L-proline + a quinone = (S)-1-pyrroline-5-carboxylate + a quinol + H(+)</text>
        <dbReference type="Rhea" id="RHEA:23784"/>
        <dbReference type="ChEBI" id="CHEBI:15378"/>
        <dbReference type="ChEBI" id="CHEBI:17388"/>
        <dbReference type="ChEBI" id="CHEBI:24646"/>
        <dbReference type="ChEBI" id="CHEBI:60039"/>
        <dbReference type="ChEBI" id="CHEBI:132124"/>
        <dbReference type="EC" id="1.5.5.2"/>
    </reaction>
</comment>
<dbReference type="EC" id="1.5.5.2" evidence="2 5"/>
<evidence type="ECO:0000313" key="8">
    <source>
        <dbReference type="EMBL" id="ODV88460.1"/>
    </source>
</evidence>
<evidence type="ECO:0000256" key="1">
    <source>
        <dbReference type="ARBA" id="ARBA00005869"/>
    </source>
</evidence>
<dbReference type="PANTHER" id="PTHR13914">
    <property type="entry name" value="PROLINE OXIDASE"/>
    <property type="match status" value="1"/>
</dbReference>
<evidence type="ECO:0000256" key="6">
    <source>
        <dbReference type="SAM" id="MobiDB-lite"/>
    </source>
</evidence>
<gene>
    <name evidence="8" type="ORF">CANCADRAFT_146593</name>
</gene>
<dbReference type="InterPro" id="IPR015659">
    <property type="entry name" value="Proline_oxidase"/>
</dbReference>
<organism evidence="8 9">
    <name type="scientific">Tortispora caseinolytica NRRL Y-17796</name>
    <dbReference type="NCBI Taxonomy" id="767744"/>
    <lineage>
        <taxon>Eukaryota</taxon>
        <taxon>Fungi</taxon>
        <taxon>Dikarya</taxon>
        <taxon>Ascomycota</taxon>
        <taxon>Saccharomycotina</taxon>
        <taxon>Trigonopsidomycetes</taxon>
        <taxon>Trigonopsidales</taxon>
        <taxon>Trigonopsidaceae</taxon>
        <taxon>Tortispora</taxon>
    </lineage>
</organism>
<feature type="domain" description="Proline dehydrogenase" evidence="7">
    <location>
        <begin position="132"/>
        <end position="456"/>
    </location>
</feature>
<evidence type="ECO:0000256" key="2">
    <source>
        <dbReference type="ARBA" id="ARBA00012695"/>
    </source>
</evidence>
<accession>A0A1E4T9M9</accession>
<dbReference type="EMBL" id="KV453844">
    <property type="protein sequence ID" value="ODV88460.1"/>
    <property type="molecule type" value="Genomic_DNA"/>
</dbReference>
<evidence type="ECO:0000259" key="7">
    <source>
        <dbReference type="Pfam" id="PF01619"/>
    </source>
</evidence>
<keyword evidence="5" id="KW-0285">Flavoprotein</keyword>
<keyword evidence="9" id="KW-1185">Reference proteome</keyword>
<dbReference type="GO" id="GO:0004657">
    <property type="term" value="F:proline dehydrogenase activity"/>
    <property type="evidence" value="ECO:0007669"/>
    <property type="project" value="UniProtKB-EC"/>
</dbReference>
<comment type="cofactor">
    <cofactor evidence="5">
        <name>FAD</name>
        <dbReference type="ChEBI" id="CHEBI:57692"/>
    </cofactor>
</comment>
<evidence type="ECO:0000256" key="4">
    <source>
        <dbReference type="ARBA" id="ARBA00023062"/>
    </source>
</evidence>
<dbReference type="OrthoDB" id="5464at2759"/>
<dbReference type="InterPro" id="IPR029041">
    <property type="entry name" value="FAD-linked_oxidoreductase-like"/>
</dbReference>
<feature type="region of interest" description="Disordered" evidence="6">
    <location>
        <begin position="33"/>
        <end position="67"/>
    </location>
</feature>
<dbReference type="GO" id="GO:0010133">
    <property type="term" value="P:L-proline catabolic process to L-glutamate"/>
    <property type="evidence" value="ECO:0007669"/>
    <property type="project" value="TreeGrafter"/>
</dbReference>
<keyword evidence="4 5" id="KW-0642">Proline metabolism</keyword>
<dbReference type="AlphaFoldDB" id="A0A1E4T9M9"/>
<evidence type="ECO:0000256" key="3">
    <source>
        <dbReference type="ARBA" id="ARBA00023002"/>
    </source>
</evidence>
<proteinExistence type="inferred from homology"/>
<dbReference type="Gene3D" id="3.20.20.220">
    <property type="match status" value="1"/>
</dbReference>
<comment type="function">
    <text evidence="5">Converts proline to delta-1-pyrroline-5-carboxylate.</text>
</comment>
<dbReference type="Proteomes" id="UP000095023">
    <property type="component" value="Unassembled WGS sequence"/>
</dbReference>